<protein>
    <submittedName>
        <fullName evidence="1">Uncharacterized protein</fullName>
    </submittedName>
</protein>
<keyword evidence="2" id="KW-1185">Reference proteome</keyword>
<organism evidence="1 2">
    <name type="scientific">Ceratodon purpureus</name>
    <name type="common">Fire moss</name>
    <name type="synonym">Dicranum purpureum</name>
    <dbReference type="NCBI Taxonomy" id="3225"/>
    <lineage>
        <taxon>Eukaryota</taxon>
        <taxon>Viridiplantae</taxon>
        <taxon>Streptophyta</taxon>
        <taxon>Embryophyta</taxon>
        <taxon>Bryophyta</taxon>
        <taxon>Bryophytina</taxon>
        <taxon>Bryopsida</taxon>
        <taxon>Dicranidae</taxon>
        <taxon>Pseudoditrichales</taxon>
        <taxon>Ditrichaceae</taxon>
        <taxon>Ceratodon</taxon>
    </lineage>
</organism>
<dbReference type="EMBL" id="CM026431">
    <property type="protein sequence ID" value="KAG0559537.1"/>
    <property type="molecule type" value="Genomic_DNA"/>
</dbReference>
<proteinExistence type="predicted"/>
<evidence type="ECO:0000313" key="2">
    <source>
        <dbReference type="Proteomes" id="UP000822688"/>
    </source>
</evidence>
<reference evidence="1" key="1">
    <citation type="submission" date="2020-06" db="EMBL/GenBank/DDBJ databases">
        <title>WGS assembly of Ceratodon purpureus strain R40.</title>
        <authorList>
            <person name="Carey S.B."/>
            <person name="Jenkins J."/>
            <person name="Shu S."/>
            <person name="Lovell J.T."/>
            <person name="Sreedasyam A."/>
            <person name="Maumus F."/>
            <person name="Tiley G.P."/>
            <person name="Fernandez-Pozo N."/>
            <person name="Barry K."/>
            <person name="Chen C."/>
            <person name="Wang M."/>
            <person name="Lipzen A."/>
            <person name="Daum C."/>
            <person name="Saski C.A."/>
            <person name="Payton A.C."/>
            <person name="Mcbreen J.C."/>
            <person name="Conrad R.E."/>
            <person name="Kollar L.M."/>
            <person name="Olsson S."/>
            <person name="Huttunen S."/>
            <person name="Landis J.B."/>
            <person name="Wickett N.J."/>
            <person name="Johnson M.G."/>
            <person name="Rensing S.A."/>
            <person name="Grimwood J."/>
            <person name="Schmutz J."/>
            <person name="Mcdaniel S.F."/>
        </authorList>
    </citation>
    <scope>NUCLEOTIDE SEQUENCE</scope>
    <source>
        <strain evidence="1">R40</strain>
    </source>
</reference>
<sequence length="107" mass="11861">MDSITLITIIILRTIILQRTRPAPRMQQATIDADDDGADESMTMLMLLRSSPLSALDHEVSHLPTMSCPAWFIPWLMKKRSTNLACIILVMNASAGAGKLELELILL</sequence>
<gene>
    <name evidence="1" type="ORF">KC19_10G112400</name>
</gene>
<accession>A0A8T0GLT9</accession>
<comment type="caution">
    <text evidence="1">The sequence shown here is derived from an EMBL/GenBank/DDBJ whole genome shotgun (WGS) entry which is preliminary data.</text>
</comment>
<dbReference type="Proteomes" id="UP000822688">
    <property type="component" value="Chromosome 10"/>
</dbReference>
<evidence type="ECO:0000313" key="1">
    <source>
        <dbReference type="EMBL" id="KAG0559537.1"/>
    </source>
</evidence>
<name>A0A8T0GLT9_CERPU</name>
<dbReference type="AlphaFoldDB" id="A0A8T0GLT9"/>